<accession>A0AA36GRY4</accession>
<gene>
    <name evidence="1" type="ORF">CYNAS_LOCUS9218</name>
</gene>
<organism evidence="1 2">
    <name type="scientific">Cylicocyclus nassatus</name>
    <name type="common">Nematode worm</name>
    <dbReference type="NCBI Taxonomy" id="53992"/>
    <lineage>
        <taxon>Eukaryota</taxon>
        <taxon>Metazoa</taxon>
        <taxon>Ecdysozoa</taxon>
        <taxon>Nematoda</taxon>
        <taxon>Chromadorea</taxon>
        <taxon>Rhabditida</taxon>
        <taxon>Rhabditina</taxon>
        <taxon>Rhabditomorpha</taxon>
        <taxon>Strongyloidea</taxon>
        <taxon>Strongylidae</taxon>
        <taxon>Cylicocyclus</taxon>
    </lineage>
</organism>
<name>A0AA36GRY4_CYLNA</name>
<sequence>MLLLQHRSREMQSDNLKTLLRMIARIEALGKDSGSEYEGTRDIEQLRKILSDGMPPCSKYAFTDHVRVQICELKKSIRTRTEVSSYIGIGAAIITSHEIAFTTETINLSMELSGFDLYLDERLCVYPRQEVTICQNGAIRKGYIAEVLEPHTKKTLAEKLMEDCELITGENLAILIPREFLAKLEAEPYSSHSSDNLE</sequence>
<proteinExistence type="predicted"/>
<reference evidence="1" key="1">
    <citation type="submission" date="2023-07" db="EMBL/GenBank/DDBJ databases">
        <authorList>
            <consortium name="CYATHOMIX"/>
        </authorList>
    </citation>
    <scope>NUCLEOTIDE SEQUENCE</scope>
    <source>
        <strain evidence="1">N/A</strain>
    </source>
</reference>
<evidence type="ECO:0000313" key="2">
    <source>
        <dbReference type="Proteomes" id="UP001176961"/>
    </source>
</evidence>
<comment type="caution">
    <text evidence="1">The sequence shown here is derived from an EMBL/GenBank/DDBJ whole genome shotgun (WGS) entry which is preliminary data.</text>
</comment>
<evidence type="ECO:0000313" key="1">
    <source>
        <dbReference type="EMBL" id="CAJ0597235.1"/>
    </source>
</evidence>
<dbReference type="Proteomes" id="UP001176961">
    <property type="component" value="Unassembled WGS sequence"/>
</dbReference>
<keyword evidence="2" id="KW-1185">Reference proteome</keyword>
<dbReference type="AlphaFoldDB" id="A0AA36GRY4"/>
<dbReference type="EMBL" id="CATQJL010000223">
    <property type="protein sequence ID" value="CAJ0597235.1"/>
    <property type="molecule type" value="Genomic_DNA"/>
</dbReference>
<protein>
    <submittedName>
        <fullName evidence="1">Uncharacterized protein</fullName>
    </submittedName>
</protein>